<dbReference type="Proteomes" id="UP000828390">
    <property type="component" value="Unassembled WGS sequence"/>
</dbReference>
<reference evidence="1" key="2">
    <citation type="submission" date="2020-11" db="EMBL/GenBank/DDBJ databases">
        <authorList>
            <person name="McCartney M.A."/>
            <person name="Auch B."/>
            <person name="Kono T."/>
            <person name="Mallez S."/>
            <person name="Becker A."/>
            <person name="Gohl D.M."/>
            <person name="Silverstein K.A.T."/>
            <person name="Koren S."/>
            <person name="Bechman K.B."/>
            <person name="Herman A."/>
            <person name="Abrahante J.E."/>
            <person name="Garbe J."/>
        </authorList>
    </citation>
    <scope>NUCLEOTIDE SEQUENCE</scope>
    <source>
        <strain evidence="1">Duluth1</strain>
        <tissue evidence="1">Whole animal</tissue>
    </source>
</reference>
<comment type="caution">
    <text evidence="1">The sequence shown here is derived from an EMBL/GenBank/DDBJ whole genome shotgun (WGS) entry which is preliminary data.</text>
</comment>
<accession>A0A9D4K4W9</accession>
<evidence type="ECO:0000313" key="1">
    <source>
        <dbReference type="EMBL" id="KAH3832992.1"/>
    </source>
</evidence>
<dbReference type="EMBL" id="JAIWYP010000004">
    <property type="protein sequence ID" value="KAH3832992.1"/>
    <property type="molecule type" value="Genomic_DNA"/>
</dbReference>
<name>A0A9D4K4W9_DREPO</name>
<dbReference type="AlphaFoldDB" id="A0A9D4K4W9"/>
<proteinExistence type="predicted"/>
<evidence type="ECO:0000313" key="2">
    <source>
        <dbReference type="Proteomes" id="UP000828390"/>
    </source>
</evidence>
<sequence length="72" mass="8361">MTISLCIFPNSFCIDVFPSEKAVPDEYSTVYGKMTEDFHWLNRFWASIAIIFAYKIVRVELLTVVNSFRSDS</sequence>
<protein>
    <submittedName>
        <fullName evidence="1">Uncharacterized protein</fullName>
    </submittedName>
</protein>
<reference evidence="1" key="1">
    <citation type="journal article" date="2019" name="bioRxiv">
        <title>The Genome of the Zebra Mussel, Dreissena polymorpha: A Resource for Invasive Species Research.</title>
        <authorList>
            <person name="McCartney M.A."/>
            <person name="Auch B."/>
            <person name="Kono T."/>
            <person name="Mallez S."/>
            <person name="Zhang Y."/>
            <person name="Obille A."/>
            <person name="Becker A."/>
            <person name="Abrahante J.E."/>
            <person name="Garbe J."/>
            <person name="Badalamenti J.P."/>
            <person name="Herman A."/>
            <person name="Mangelson H."/>
            <person name="Liachko I."/>
            <person name="Sullivan S."/>
            <person name="Sone E.D."/>
            <person name="Koren S."/>
            <person name="Silverstein K.A.T."/>
            <person name="Beckman K.B."/>
            <person name="Gohl D.M."/>
        </authorList>
    </citation>
    <scope>NUCLEOTIDE SEQUENCE</scope>
    <source>
        <strain evidence="1">Duluth1</strain>
        <tissue evidence="1">Whole animal</tissue>
    </source>
</reference>
<organism evidence="1 2">
    <name type="scientific">Dreissena polymorpha</name>
    <name type="common">Zebra mussel</name>
    <name type="synonym">Mytilus polymorpha</name>
    <dbReference type="NCBI Taxonomy" id="45954"/>
    <lineage>
        <taxon>Eukaryota</taxon>
        <taxon>Metazoa</taxon>
        <taxon>Spiralia</taxon>
        <taxon>Lophotrochozoa</taxon>
        <taxon>Mollusca</taxon>
        <taxon>Bivalvia</taxon>
        <taxon>Autobranchia</taxon>
        <taxon>Heteroconchia</taxon>
        <taxon>Euheterodonta</taxon>
        <taxon>Imparidentia</taxon>
        <taxon>Neoheterodontei</taxon>
        <taxon>Myida</taxon>
        <taxon>Dreissenoidea</taxon>
        <taxon>Dreissenidae</taxon>
        <taxon>Dreissena</taxon>
    </lineage>
</organism>
<keyword evidence="2" id="KW-1185">Reference proteome</keyword>
<gene>
    <name evidence="1" type="ORF">DPMN_106293</name>
</gene>